<dbReference type="RefSeq" id="WP_066823494.1">
    <property type="nucleotide sequence ID" value="NZ_LTBA01000007.1"/>
</dbReference>
<dbReference type="SUPFAM" id="SSF103486">
    <property type="entry name" value="V-type ATP synthase subunit C"/>
    <property type="match status" value="1"/>
</dbReference>
<dbReference type="InterPro" id="IPR050873">
    <property type="entry name" value="V-ATPase_V0D/AC39_subunit"/>
</dbReference>
<dbReference type="InterPro" id="IPR002843">
    <property type="entry name" value="ATPase_V0-cplx_csu/dsu"/>
</dbReference>
<dbReference type="PANTHER" id="PTHR38682">
    <property type="entry name" value="V-TYPE ATP SYNTHASE SUBUNIT C"/>
    <property type="match status" value="1"/>
</dbReference>
<sequence length="333" mass="39360">MDKTIYAQAVSRIRAMENRLLDSTKINRMIESSTADEAMKVLQETEYGEFMGSVKRVEDYEILLSEELKRVYSLMYEISPEKLIVDILSLRYDYHNIKVLIKAKILNKDYDYLLIPVGTTDVDILKNSIYTENYVDLNNDMREAIEKSLASYELEHDPQKIDIYVDRYLYKKMLKLAHKLDDTFMIEYIQKMIDITNIKTFLRVKNQKKEKEFLNEVLINGGKIDLDIFRDYYNDSNENFMNRISHTDYFDILREGLEKFNSSGSLNAFEKLFDDFIMKFIREAKYVSFGVEPLMAYVLAKETEIKIIRIIMVGKLNNVKPDVIRGRLRDVYV</sequence>
<keyword evidence="2" id="KW-0813">Transport</keyword>
<dbReference type="STRING" id="1121338.CLTEP_10140"/>
<comment type="similarity">
    <text evidence="1">Belongs to the V-ATPase V0D/AC39 subunit family.</text>
</comment>
<organism evidence="4 5">
    <name type="scientific">Clostridium tepidiprofundi DSM 19306</name>
    <dbReference type="NCBI Taxonomy" id="1121338"/>
    <lineage>
        <taxon>Bacteria</taxon>
        <taxon>Bacillati</taxon>
        <taxon>Bacillota</taxon>
        <taxon>Clostridia</taxon>
        <taxon>Eubacteriales</taxon>
        <taxon>Clostridiaceae</taxon>
        <taxon>Clostridium</taxon>
    </lineage>
</organism>
<dbReference type="Gene3D" id="1.10.132.50">
    <property type="entry name" value="ATP synthase (C/AC39) subunit, domain 3"/>
    <property type="match status" value="1"/>
</dbReference>
<dbReference type="Proteomes" id="UP000075531">
    <property type="component" value="Unassembled WGS sequence"/>
</dbReference>
<dbReference type="EMBL" id="LTBA01000007">
    <property type="protein sequence ID" value="KYH35021.1"/>
    <property type="molecule type" value="Genomic_DNA"/>
</dbReference>
<evidence type="ECO:0000256" key="3">
    <source>
        <dbReference type="ARBA" id="ARBA00023065"/>
    </source>
</evidence>
<name>A0A151B527_9CLOT</name>
<dbReference type="InterPro" id="IPR035067">
    <property type="entry name" value="V-type_ATPase_csu/dsu"/>
</dbReference>
<dbReference type="InterPro" id="IPR036079">
    <property type="entry name" value="ATPase_csu/dsu_sf"/>
</dbReference>
<dbReference type="NCBIfam" id="NF002266">
    <property type="entry name" value="PRK01198.1-2"/>
    <property type="match status" value="1"/>
</dbReference>
<dbReference type="Pfam" id="PF01992">
    <property type="entry name" value="vATP-synt_AC39"/>
    <property type="match status" value="1"/>
</dbReference>
<dbReference type="GO" id="GO:0046961">
    <property type="term" value="F:proton-transporting ATPase activity, rotational mechanism"/>
    <property type="evidence" value="ECO:0007669"/>
    <property type="project" value="InterPro"/>
</dbReference>
<evidence type="ECO:0000256" key="2">
    <source>
        <dbReference type="ARBA" id="ARBA00022448"/>
    </source>
</evidence>
<dbReference type="PANTHER" id="PTHR38682:SF1">
    <property type="entry name" value="V-TYPE ATP SYNTHASE SUBUNIT C"/>
    <property type="match status" value="1"/>
</dbReference>
<dbReference type="OrthoDB" id="1653at2"/>
<protein>
    <submittedName>
        <fullName evidence="4">V-type sodium ATPase subunit C</fullName>
    </submittedName>
</protein>
<accession>A0A151B527</accession>
<dbReference type="PATRIC" id="fig|1121338.3.peg.1047"/>
<dbReference type="AlphaFoldDB" id="A0A151B527"/>
<reference evidence="4 5" key="1">
    <citation type="submission" date="2016-02" db="EMBL/GenBank/DDBJ databases">
        <title>Genome sequence of Clostridium tepidiprofundi DSM 19306.</title>
        <authorList>
            <person name="Poehlein A."/>
            <person name="Daniel R."/>
        </authorList>
    </citation>
    <scope>NUCLEOTIDE SEQUENCE [LARGE SCALE GENOMIC DNA]</scope>
    <source>
        <strain evidence="4 5">DSM 19306</strain>
    </source>
</reference>
<evidence type="ECO:0000256" key="1">
    <source>
        <dbReference type="ARBA" id="ARBA00006709"/>
    </source>
</evidence>
<evidence type="ECO:0000313" key="5">
    <source>
        <dbReference type="Proteomes" id="UP000075531"/>
    </source>
</evidence>
<keyword evidence="5" id="KW-1185">Reference proteome</keyword>
<dbReference type="Gene3D" id="1.20.1690.10">
    <property type="entry name" value="V-type ATP synthase subunit C domain"/>
    <property type="match status" value="2"/>
</dbReference>
<dbReference type="InterPro" id="IPR044911">
    <property type="entry name" value="V-type_ATPase_csu/dsu_dom_3"/>
</dbReference>
<gene>
    <name evidence="4" type="primary">ntpC</name>
    <name evidence="4" type="ORF">CLTEP_10140</name>
</gene>
<keyword evidence="3" id="KW-0406">Ion transport</keyword>
<comment type="caution">
    <text evidence="4">The sequence shown here is derived from an EMBL/GenBank/DDBJ whole genome shotgun (WGS) entry which is preliminary data.</text>
</comment>
<proteinExistence type="inferred from homology"/>
<evidence type="ECO:0000313" key="4">
    <source>
        <dbReference type="EMBL" id="KYH35021.1"/>
    </source>
</evidence>